<evidence type="ECO:0000313" key="2">
    <source>
        <dbReference type="Proteomes" id="UP000814128"/>
    </source>
</evidence>
<sequence length="374" mass="39932">MTVGKLVAAALTPKVFIIDFYNDEGAIWYGIPEFDLLAQNTSVPGLSPRYPDVHCTQDGTICQVVTDEGEINAASSISALVASPAFDLRQTYFLLAGIAGISPELATLASVTFGKFAVQVALQYEIDPSELPANWSATGGFIPQGTSDPNAYPAYIYGTEVFQLNDALRQRAIAFAQNATLADSTTAQAYRALYNSSATFAAGSRPPSIVACDTATSDNWWSGNVLAAEFERTTKLFTAGAGTYCTTQQEDNAVHGALVRGNVAGRVDFSRVISIRTGSDFDRPPPGMSASDNLFNGQSAGYEASIENIYRAGVKVVQGIVNEWNVTFAAGVPTNNYVGDMLGSLGGSPPYGPYAKQVATRFQSTKRRGRTRMR</sequence>
<gene>
    <name evidence="1" type="ORF">K488DRAFT_58722</name>
</gene>
<proteinExistence type="predicted"/>
<keyword evidence="2" id="KW-1185">Reference proteome</keyword>
<name>A0ACB8Q9I8_9AGAM</name>
<dbReference type="EMBL" id="MU273758">
    <property type="protein sequence ID" value="KAI0028392.1"/>
    <property type="molecule type" value="Genomic_DNA"/>
</dbReference>
<reference evidence="1" key="1">
    <citation type="submission" date="2021-02" db="EMBL/GenBank/DDBJ databases">
        <authorList>
            <consortium name="DOE Joint Genome Institute"/>
            <person name="Ahrendt S."/>
            <person name="Looney B.P."/>
            <person name="Miyauchi S."/>
            <person name="Morin E."/>
            <person name="Drula E."/>
            <person name="Courty P.E."/>
            <person name="Chicoki N."/>
            <person name="Fauchery L."/>
            <person name="Kohler A."/>
            <person name="Kuo A."/>
            <person name="Labutti K."/>
            <person name="Pangilinan J."/>
            <person name="Lipzen A."/>
            <person name="Riley R."/>
            <person name="Andreopoulos W."/>
            <person name="He G."/>
            <person name="Johnson J."/>
            <person name="Barry K.W."/>
            <person name="Grigoriev I.V."/>
            <person name="Nagy L."/>
            <person name="Hibbett D."/>
            <person name="Henrissat B."/>
            <person name="Matheny P.B."/>
            <person name="Labbe J."/>
            <person name="Martin F."/>
        </authorList>
    </citation>
    <scope>NUCLEOTIDE SEQUENCE</scope>
    <source>
        <strain evidence="1">EC-137</strain>
    </source>
</reference>
<protein>
    <submittedName>
        <fullName evidence="1">Purine nucleoside permease</fullName>
    </submittedName>
</protein>
<accession>A0ACB8Q9I8</accession>
<reference evidence="1" key="2">
    <citation type="journal article" date="2022" name="New Phytol.">
        <title>Evolutionary transition to the ectomycorrhizal habit in the genomes of a hyperdiverse lineage of mushroom-forming fungi.</title>
        <authorList>
            <person name="Looney B."/>
            <person name="Miyauchi S."/>
            <person name="Morin E."/>
            <person name="Drula E."/>
            <person name="Courty P.E."/>
            <person name="Kohler A."/>
            <person name="Kuo A."/>
            <person name="LaButti K."/>
            <person name="Pangilinan J."/>
            <person name="Lipzen A."/>
            <person name="Riley R."/>
            <person name="Andreopoulos W."/>
            <person name="He G."/>
            <person name="Johnson J."/>
            <person name="Nolan M."/>
            <person name="Tritt A."/>
            <person name="Barry K.W."/>
            <person name="Grigoriev I.V."/>
            <person name="Nagy L.G."/>
            <person name="Hibbett D."/>
            <person name="Henrissat B."/>
            <person name="Matheny P.B."/>
            <person name="Labbe J."/>
            <person name="Martin F.M."/>
        </authorList>
    </citation>
    <scope>NUCLEOTIDE SEQUENCE</scope>
    <source>
        <strain evidence="1">EC-137</strain>
    </source>
</reference>
<evidence type="ECO:0000313" key="1">
    <source>
        <dbReference type="EMBL" id="KAI0028392.1"/>
    </source>
</evidence>
<organism evidence="1 2">
    <name type="scientific">Vararia minispora EC-137</name>
    <dbReference type="NCBI Taxonomy" id="1314806"/>
    <lineage>
        <taxon>Eukaryota</taxon>
        <taxon>Fungi</taxon>
        <taxon>Dikarya</taxon>
        <taxon>Basidiomycota</taxon>
        <taxon>Agaricomycotina</taxon>
        <taxon>Agaricomycetes</taxon>
        <taxon>Russulales</taxon>
        <taxon>Lachnocladiaceae</taxon>
        <taxon>Vararia</taxon>
    </lineage>
</organism>
<comment type="caution">
    <text evidence="1">The sequence shown here is derived from an EMBL/GenBank/DDBJ whole genome shotgun (WGS) entry which is preliminary data.</text>
</comment>
<dbReference type="Proteomes" id="UP000814128">
    <property type="component" value="Unassembled WGS sequence"/>
</dbReference>